<dbReference type="Proteomes" id="UP000252586">
    <property type="component" value="Unassembled WGS sequence"/>
</dbReference>
<organism evidence="1 2">
    <name type="scientific">Nocardia puris</name>
    <dbReference type="NCBI Taxonomy" id="208602"/>
    <lineage>
        <taxon>Bacteria</taxon>
        <taxon>Bacillati</taxon>
        <taxon>Actinomycetota</taxon>
        <taxon>Actinomycetes</taxon>
        <taxon>Mycobacteriales</taxon>
        <taxon>Nocardiaceae</taxon>
        <taxon>Nocardia</taxon>
    </lineage>
</organism>
<dbReference type="PANTHER" id="PTHR34613">
    <property type="entry name" value="SLL0800 PROTEIN"/>
    <property type="match status" value="1"/>
</dbReference>
<dbReference type="EMBL" id="QNRE01000003">
    <property type="protein sequence ID" value="RBO92852.1"/>
    <property type="molecule type" value="Genomic_DNA"/>
</dbReference>
<dbReference type="STRING" id="1210090.GCA_001613185_05980"/>
<reference evidence="1 2" key="1">
    <citation type="submission" date="2018-06" db="EMBL/GenBank/DDBJ databases">
        <title>Genomic Encyclopedia of Type Strains, Phase IV (KMG-IV): sequencing the most valuable type-strain genomes for metagenomic binning, comparative biology and taxonomic classification.</title>
        <authorList>
            <person name="Goeker M."/>
        </authorList>
    </citation>
    <scope>NUCLEOTIDE SEQUENCE [LARGE SCALE GENOMIC DNA]</scope>
    <source>
        <strain evidence="1 2">DSM 44599</strain>
    </source>
</reference>
<proteinExistence type="predicted"/>
<sequence>MIVDLFRSQPRLVAPLLDALGCPLPKFDRAESHSEETPALAVTEFHADSVVVLRAADRPVFAVVVEVQLRPDPDKPWTWPVYAATLRARLRCPTVLLVLCPDKRTADWAAEPVDFGYGSPPALLRSLVLDPRGVPLITDPEVAVRLPELTVLSVVAHPDYPDPRATFEALMAALGKIETDRGSRYYEFVFSRLPEAVRSVWESLMNADVLKNFEPQSNFAKKWRVAGEADALLRVLAARRIVVPDDVRGRIEGCEDLEQLGRWIDRAATAESVDDLFI</sequence>
<evidence type="ECO:0000313" key="1">
    <source>
        <dbReference type="EMBL" id="RBO92852.1"/>
    </source>
</evidence>
<comment type="caution">
    <text evidence="1">The sequence shown here is derived from an EMBL/GenBank/DDBJ whole genome shotgun (WGS) entry which is preliminary data.</text>
</comment>
<evidence type="ECO:0000313" key="2">
    <source>
        <dbReference type="Proteomes" id="UP000252586"/>
    </source>
</evidence>
<dbReference type="PANTHER" id="PTHR34613:SF1">
    <property type="entry name" value="SLL6017 PROTEIN"/>
    <property type="match status" value="1"/>
</dbReference>
<protein>
    <submittedName>
        <fullName evidence="1">Uncharacterized protein</fullName>
    </submittedName>
</protein>
<dbReference type="AlphaFoldDB" id="A0A366DRZ5"/>
<accession>A0A366DRZ5</accession>
<gene>
    <name evidence="1" type="ORF">DFR74_103500</name>
</gene>
<name>A0A366DRZ5_9NOCA</name>
<keyword evidence="2" id="KW-1185">Reference proteome</keyword>